<dbReference type="EMBL" id="JAOTPV010000005">
    <property type="protein sequence ID" value="KAJ4482496.1"/>
    <property type="molecule type" value="Genomic_DNA"/>
</dbReference>
<dbReference type="SUPFAM" id="SSF52047">
    <property type="entry name" value="RNI-like"/>
    <property type="match status" value="1"/>
</dbReference>
<dbReference type="Proteomes" id="UP001150266">
    <property type="component" value="Unassembled WGS sequence"/>
</dbReference>
<protein>
    <submittedName>
        <fullName evidence="2">Uncharacterized protein</fullName>
    </submittedName>
</protein>
<name>A0A9W9AH52_9AGAR</name>
<sequence length="762" mass="84978">MSTLPAPQDELTSTVFDALQNLVPTRKATLLLDTALALIVAGQYGAQVENYIDVYLRTPNLPKEDVIKALVARAKARKAEGERLLTKAQQDYEAVSKLDPSNEDVQRLLGRNKIVPKFISNTPASQRAPLEIWERIAYHIPRYHLRTWLFVSPFHREIAIRIIFHTLDLYFGEDQENLNKGLDIFDRAKNDPVFAGRVKSLRLHWAYEEGDMLDLMMRIFRTALPEFRALEDFEWIGYPELRMDMVQAILQSHSGLHGLGLMWDFAPILVFFANLLTLFSHRGWHFDAVGISSFPSLRKFTLRAEDDDGFAPMSEILGLLDVNLSTLKHLVLAAYLARPHSWDLAFQSDTISRLTHLDLVDTRISHYVLGRILGAAGGLRSLTLHGIMEEPAKAAVLFGGDQVVSGLNGENRHTFLPSLNSFRFLMVGQDEPALYTSVIQFLRRRPNLRRLDLGSCPWHMVLALLRGAPPVVNSETQPRASSSPGANVSTSFGAVASFSSRSNSRPKPRAGKETATGTVGIPSLRTLGVRMGNMTEAKVRELVSVLPREMVAISLWAGVPDRSMNAYAPLFIPFHQLSFLHLQSSSQRRPKPNLMPEREFQRETDLWQASARSIACTLPSLDFIGWHREHYVVVRNTATGSSSTTKPSLFPVQMTSCSATTASMMSNSSRMSSMFSTSSSTSAPSPISTMKIALPPTNLPYPTIHTDPSAVLSSDDTVTLDLKELPSRRRLDCGKGVDLGTEDAAWLERKDVPMDYEEPGLE</sequence>
<dbReference type="OrthoDB" id="3216017at2759"/>
<evidence type="ECO:0000313" key="2">
    <source>
        <dbReference type="EMBL" id="KAJ4482496.1"/>
    </source>
</evidence>
<dbReference type="Gene3D" id="1.25.40.10">
    <property type="entry name" value="Tetratricopeptide repeat domain"/>
    <property type="match status" value="1"/>
</dbReference>
<gene>
    <name evidence="2" type="ORF">J3R30DRAFT_3700034</name>
</gene>
<organism evidence="2 3">
    <name type="scientific">Lentinula aciculospora</name>
    <dbReference type="NCBI Taxonomy" id="153920"/>
    <lineage>
        <taxon>Eukaryota</taxon>
        <taxon>Fungi</taxon>
        <taxon>Dikarya</taxon>
        <taxon>Basidiomycota</taxon>
        <taxon>Agaricomycotina</taxon>
        <taxon>Agaricomycetes</taxon>
        <taxon>Agaricomycetidae</taxon>
        <taxon>Agaricales</taxon>
        <taxon>Marasmiineae</taxon>
        <taxon>Omphalotaceae</taxon>
        <taxon>Lentinula</taxon>
    </lineage>
</organism>
<keyword evidence="3" id="KW-1185">Reference proteome</keyword>
<dbReference type="InterPro" id="IPR011990">
    <property type="entry name" value="TPR-like_helical_dom_sf"/>
</dbReference>
<evidence type="ECO:0000313" key="3">
    <source>
        <dbReference type="Proteomes" id="UP001150266"/>
    </source>
</evidence>
<proteinExistence type="predicted"/>
<reference evidence="2" key="1">
    <citation type="submission" date="2022-08" db="EMBL/GenBank/DDBJ databases">
        <title>A Global Phylogenomic Analysis of the Shiitake Genus Lentinula.</title>
        <authorList>
            <consortium name="DOE Joint Genome Institute"/>
            <person name="Sierra-Patev S."/>
            <person name="Min B."/>
            <person name="Naranjo-Ortiz M."/>
            <person name="Looney B."/>
            <person name="Konkel Z."/>
            <person name="Slot J.C."/>
            <person name="Sakamoto Y."/>
            <person name="Steenwyk J.L."/>
            <person name="Rokas A."/>
            <person name="Carro J."/>
            <person name="Camarero S."/>
            <person name="Ferreira P."/>
            <person name="Molpeceres G."/>
            <person name="Ruiz-Duenas F.J."/>
            <person name="Serrano A."/>
            <person name="Henrissat B."/>
            <person name="Drula E."/>
            <person name="Hughes K.W."/>
            <person name="Mata J.L."/>
            <person name="Ishikawa N.K."/>
            <person name="Vargas-Isla R."/>
            <person name="Ushijima S."/>
            <person name="Smith C.A."/>
            <person name="Ahrendt S."/>
            <person name="Andreopoulos W."/>
            <person name="He G."/>
            <person name="Labutti K."/>
            <person name="Lipzen A."/>
            <person name="Ng V."/>
            <person name="Riley R."/>
            <person name="Sandor L."/>
            <person name="Barry K."/>
            <person name="Martinez A.T."/>
            <person name="Xiao Y."/>
            <person name="Gibbons J.G."/>
            <person name="Terashima K."/>
            <person name="Grigoriev I.V."/>
            <person name="Hibbett D.S."/>
        </authorList>
    </citation>
    <scope>NUCLEOTIDE SEQUENCE</scope>
    <source>
        <strain evidence="2">JLM2183</strain>
    </source>
</reference>
<dbReference type="AlphaFoldDB" id="A0A9W9AH52"/>
<accession>A0A9W9AH52</accession>
<feature type="region of interest" description="Disordered" evidence="1">
    <location>
        <begin position="497"/>
        <end position="518"/>
    </location>
</feature>
<evidence type="ECO:0000256" key="1">
    <source>
        <dbReference type="SAM" id="MobiDB-lite"/>
    </source>
</evidence>
<comment type="caution">
    <text evidence="2">The sequence shown here is derived from an EMBL/GenBank/DDBJ whole genome shotgun (WGS) entry which is preliminary data.</text>
</comment>